<feature type="region of interest" description="Disordered" evidence="2">
    <location>
        <begin position="321"/>
        <end position="340"/>
    </location>
</feature>
<evidence type="ECO:0000313" key="5">
    <source>
        <dbReference type="Proteomes" id="UP000030744"/>
    </source>
</evidence>
<protein>
    <recommendedName>
        <fullName evidence="3">ACB domain-containing protein</fullName>
    </recommendedName>
</protein>
<feature type="region of interest" description="Disordered" evidence="2">
    <location>
        <begin position="248"/>
        <end position="267"/>
    </location>
</feature>
<dbReference type="GO" id="GO:0006631">
    <property type="term" value="P:fatty acid metabolic process"/>
    <property type="evidence" value="ECO:0007669"/>
    <property type="project" value="TreeGrafter"/>
</dbReference>
<dbReference type="PANTHER" id="PTHR23310">
    <property type="entry name" value="ACYL-COA-BINDING PROTEIN, ACBP"/>
    <property type="match status" value="1"/>
</dbReference>
<dbReference type="Proteomes" id="UP000030744">
    <property type="component" value="Unassembled WGS sequence"/>
</dbReference>
<feature type="region of interest" description="Disordered" evidence="2">
    <location>
        <begin position="385"/>
        <end position="468"/>
    </location>
</feature>
<name>U6KHJ5_9EIME</name>
<dbReference type="AlphaFoldDB" id="U6KHJ5"/>
<evidence type="ECO:0000259" key="3">
    <source>
        <dbReference type="PROSITE" id="PS51228"/>
    </source>
</evidence>
<reference evidence="4" key="1">
    <citation type="submission" date="2013-10" db="EMBL/GenBank/DDBJ databases">
        <title>Genomic analysis of the causative agents of coccidiosis in chickens.</title>
        <authorList>
            <person name="Reid A.J."/>
            <person name="Blake D."/>
            <person name="Billington K."/>
            <person name="Browne H."/>
            <person name="Dunn M."/>
            <person name="Hung S."/>
            <person name="Kawahara F."/>
            <person name="Miranda-Saavedra D."/>
            <person name="Mourier T."/>
            <person name="Nagra H."/>
            <person name="Otto T.D."/>
            <person name="Rawlings N."/>
            <person name="Sanchez A."/>
            <person name="Sanders M."/>
            <person name="Subramaniam C."/>
            <person name="Tay Y."/>
            <person name="Dear P."/>
            <person name="Doerig C."/>
            <person name="Gruber A."/>
            <person name="Parkinson J."/>
            <person name="Shirley M."/>
            <person name="Wan K.L."/>
            <person name="Berriman M."/>
            <person name="Tomley F."/>
            <person name="Pain A."/>
        </authorList>
    </citation>
    <scope>NUCLEOTIDE SEQUENCE [LARGE SCALE GENOMIC DNA]</scope>
    <source>
        <strain evidence="4">Houghton</strain>
    </source>
</reference>
<dbReference type="GeneID" id="60404412"/>
<proteinExistence type="predicted"/>
<evidence type="ECO:0000256" key="2">
    <source>
        <dbReference type="SAM" id="MobiDB-lite"/>
    </source>
</evidence>
<evidence type="ECO:0000256" key="1">
    <source>
        <dbReference type="ARBA" id="ARBA00023121"/>
    </source>
</evidence>
<feature type="compositionally biased region" description="Low complexity" evidence="2">
    <location>
        <begin position="186"/>
        <end position="215"/>
    </location>
</feature>
<reference evidence="4" key="2">
    <citation type="submission" date="2013-10" db="EMBL/GenBank/DDBJ databases">
        <authorList>
            <person name="Aslett M."/>
        </authorList>
    </citation>
    <scope>NUCLEOTIDE SEQUENCE [LARGE SCALE GENOMIC DNA]</scope>
    <source>
        <strain evidence="4">Houghton</strain>
    </source>
</reference>
<feature type="compositionally biased region" description="Polar residues" evidence="2">
    <location>
        <begin position="385"/>
        <end position="395"/>
    </location>
</feature>
<dbReference type="PROSITE" id="PS51228">
    <property type="entry name" value="ACB_2"/>
    <property type="match status" value="1"/>
</dbReference>
<feature type="compositionally biased region" description="Low complexity" evidence="2">
    <location>
        <begin position="164"/>
        <end position="178"/>
    </location>
</feature>
<dbReference type="RefSeq" id="XP_037878036.1">
    <property type="nucleotide sequence ID" value="XM_038022182.1"/>
</dbReference>
<feature type="compositionally biased region" description="Low complexity" evidence="2">
    <location>
        <begin position="444"/>
        <end position="453"/>
    </location>
</feature>
<gene>
    <name evidence="4" type="ORF">EMH_0085460</name>
</gene>
<dbReference type="InterPro" id="IPR035984">
    <property type="entry name" value="Acyl-CoA-binding_sf"/>
</dbReference>
<dbReference type="GO" id="GO:0000062">
    <property type="term" value="F:fatty-acyl-CoA binding"/>
    <property type="evidence" value="ECO:0007669"/>
    <property type="project" value="InterPro"/>
</dbReference>
<feature type="region of interest" description="Disordered" evidence="2">
    <location>
        <begin position="72"/>
        <end position="101"/>
    </location>
</feature>
<feature type="compositionally biased region" description="Low complexity" evidence="2">
    <location>
        <begin position="396"/>
        <end position="412"/>
    </location>
</feature>
<dbReference type="PRINTS" id="PR00689">
    <property type="entry name" value="ACOABINDINGP"/>
</dbReference>
<feature type="domain" description="ACB" evidence="3">
    <location>
        <begin position="484"/>
        <end position="568"/>
    </location>
</feature>
<keyword evidence="5" id="KW-1185">Reference proteome</keyword>
<dbReference type="SUPFAM" id="SSF47027">
    <property type="entry name" value="Acyl-CoA binding protein"/>
    <property type="match status" value="1"/>
</dbReference>
<feature type="compositionally biased region" description="Low complexity" evidence="2">
    <location>
        <begin position="75"/>
        <end position="101"/>
    </location>
</feature>
<feature type="region of interest" description="Disordered" evidence="2">
    <location>
        <begin position="152"/>
        <end position="215"/>
    </location>
</feature>
<sequence>MGLVSTDSLPEALLSVAEKTLTPQPLFMGLSGPQLSRIAREVYVHLKNNGKEALAQQAKVLMDPDAIAKALHQLQQQQQQQQPQQQQQQQQPQQQPQQQQQPHHAAPCTVASPCNVTSCPCCMHRASLLGPQGGALQPQIVPVLVPPQQPQWQLPLPLQPPQQQPCMHPQPQQQPQLPHACEGHAQQQQQQQPEPQQPQQEKQQPEPQQQQQQEVQQTSRKACVARLLFAIVAAKLAREGMQQLQQMYKNSSSSSRKQVVSCDPDNSGMGSVSVEGLAAALTPERGFFLGLQQDLLLSLQRVVAAAVDGINAAMGAAGYAAQGPQGASARPGGAPRDQLGLIPAELPPLYCSKAEQGRTELSIHEKKAGELINKLLRLRGAKALDSTSPTTPEHMQQQQQQVQQVQQLLQQQMHGQRGMEQNKTRGGESQRLQQQQQHKHKQGKQQQQQQQQQRRASVAEQQDSDEKALDEEFKGVDGGHMYASPQGFLRAAEQHKDASPLSVEQQLRFYGLYKRATAGICPPKQPSRFNIREYKKWEAWKACNGLSALEAKREYVKKAREVKKQYARL</sequence>
<dbReference type="PANTHER" id="PTHR23310:SF131">
    <property type="entry name" value="BINDING PROTEIN, PUTATIVE-RELATED"/>
    <property type="match status" value="1"/>
</dbReference>
<dbReference type="InterPro" id="IPR014352">
    <property type="entry name" value="FERM/acyl-CoA-bd_prot_sf"/>
</dbReference>
<dbReference type="Gene3D" id="1.20.80.10">
    <property type="match status" value="1"/>
</dbReference>
<evidence type="ECO:0000313" key="4">
    <source>
        <dbReference type="EMBL" id="CDJ35747.1"/>
    </source>
</evidence>
<dbReference type="VEuPathDB" id="ToxoDB:EMH_0085460"/>
<dbReference type="Pfam" id="PF00887">
    <property type="entry name" value="ACBP"/>
    <property type="match status" value="1"/>
</dbReference>
<keyword evidence="1" id="KW-0446">Lipid-binding</keyword>
<accession>U6KHJ5</accession>
<dbReference type="InterPro" id="IPR000582">
    <property type="entry name" value="Acyl-CoA-binding_protein"/>
</dbReference>
<dbReference type="EMBL" id="HG732482">
    <property type="protein sequence ID" value="CDJ35747.1"/>
    <property type="molecule type" value="Genomic_DNA"/>
</dbReference>
<organism evidence="4 5">
    <name type="scientific">Eimeria mitis</name>
    <dbReference type="NCBI Taxonomy" id="44415"/>
    <lineage>
        <taxon>Eukaryota</taxon>
        <taxon>Sar</taxon>
        <taxon>Alveolata</taxon>
        <taxon>Apicomplexa</taxon>
        <taxon>Conoidasida</taxon>
        <taxon>Coccidia</taxon>
        <taxon>Eucoccidiorida</taxon>
        <taxon>Eimeriorina</taxon>
        <taxon>Eimeriidae</taxon>
        <taxon>Eimeria</taxon>
    </lineage>
</organism>
<dbReference type="OrthoDB" id="346910at2759"/>